<organism evidence="4 5">
    <name type="scientific">Gandjariella thermophila</name>
    <dbReference type="NCBI Taxonomy" id="1931992"/>
    <lineage>
        <taxon>Bacteria</taxon>
        <taxon>Bacillati</taxon>
        <taxon>Actinomycetota</taxon>
        <taxon>Actinomycetes</taxon>
        <taxon>Pseudonocardiales</taxon>
        <taxon>Pseudonocardiaceae</taxon>
        <taxon>Gandjariella</taxon>
    </lineage>
</organism>
<reference evidence="5" key="1">
    <citation type="submission" date="2019-04" db="EMBL/GenBank/DDBJ databases">
        <title>Draft genome sequence of Pseudonocardiaceae bacterium SL3-2-4.</title>
        <authorList>
            <person name="Ningsih F."/>
            <person name="Yokota A."/>
            <person name="Sakai Y."/>
            <person name="Nanatani K."/>
            <person name="Yabe S."/>
            <person name="Oetari A."/>
            <person name="Sjamsuridzal W."/>
        </authorList>
    </citation>
    <scope>NUCLEOTIDE SEQUENCE [LARGE SCALE GENOMIC DNA]</scope>
    <source>
        <strain evidence="5">SL3-2-4</strain>
    </source>
</reference>
<accession>A0A4D4IWE1</accession>
<dbReference type="InterPro" id="IPR001932">
    <property type="entry name" value="PPM-type_phosphatase-like_dom"/>
</dbReference>
<sequence length="522" mass="56052">MVILSDRVMTRQDALRVRGALVRLVTELPLEPEARAALIAGVARELRRIVAAGGGSIRVRIEDADEPPSITAGESAEAAAPDDDLVLEPLLDVVREQRDALAWHQTELAQTNVGLLALHAELEAQRGQLAFLDEVNRATSASLDGDRILVGLSELLIERGVATSVSAWVMGDDGRLRLGVGAVDPRDRPAGAATTALRNRDVVGEGTLRLFVPLTIGRVPLGVLELAREREPFTAEDTELAKHVAARVAVTLRNAWEYEQERDLAEALQQALLPRLPASDGLALAAHYRPATQGANVGGDWYDAFRRSEDRLVMAVGDVTGHGIEATVLMGQLQNALRAYVMEGHDPATTLALLDRMLSTQAQGLFATAVVAELDIPSRRLRWAGAGHLPPALRRSEGTVTFLDQPQAAMLGLPVEFAPVQHETELPAGSTLLLFTDGLVERRDSDIDAGLDRLARALGALGDGDVTTTAERLVDEMVNTRRHEDDVCVLLCRHTETPPGTASANGQGSRAARADPAEPTRP</sequence>
<proteinExistence type="predicted"/>
<feature type="compositionally biased region" description="Basic and acidic residues" evidence="2">
    <location>
        <begin position="512"/>
        <end position="522"/>
    </location>
</feature>
<dbReference type="Pfam" id="PF07228">
    <property type="entry name" value="SpoIIE"/>
    <property type="match status" value="1"/>
</dbReference>
<dbReference type="Pfam" id="PF01590">
    <property type="entry name" value="GAF"/>
    <property type="match status" value="1"/>
</dbReference>
<keyword evidence="1" id="KW-0378">Hydrolase</keyword>
<evidence type="ECO:0000256" key="1">
    <source>
        <dbReference type="ARBA" id="ARBA00022801"/>
    </source>
</evidence>
<feature type="domain" description="PPM-type phosphatase" evidence="3">
    <location>
        <begin position="286"/>
        <end position="494"/>
    </location>
</feature>
<dbReference type="SUPFAM" id="SSF81606">
    <property type="entry name" value="PP2C-like"/>
    <property type="match status" value="1"/>
</dbReference>
<dbReference type="SMART" id="SM00331">
    <property type="entry name" value="PP2C_SIG"/>
    <property type="match status" value="1"/>
</dbReference>
<protein>
    <recommendedName>
        <fullName evidence="3">PPM-type phosphatase domain-containing protein</fullName>
    </recommendedName>
</protein>
<keyword evidence="5" id="KW-1185">Reference proteome</keyword>
<dbReference type="GO" id="GO:0016791">
    <property type="term" value="F:phosphatase activity"/>
    <property type="evidence" value="ECO:0007669"/>
    <property type="project" value="TreeGrafter"/>
</dbReference>
<dbReference type="RefSeq" id="WP_137811856.1">
    <property type="nucleotide sequence ID" value="NZ_BJFL01000001.1"/>
</dbReference>
<evidence type="ECO:0000313" key="5">
    <source>
        <dbReference type="Proteomes" id="UP000298860"/>
    </source>
</evidence>
<dbReference type="Gene3D" id="3.60.40.10">
    <property type="entry name" value="PPM-type phosphatase domain"/>
    <property type="match status" value="1"/>
</dbReference>
<feature type="region of interest" description="Disordered" evidence="2">
    <location>
        <begin position="497"/>
        <end position="522"/>
    </location>
</feature>
<dbReference type="Proteomes" id="UP000298860">
    <property type="component" value="Unassembled WGS sequence"/>
</dbReference>
<evidence type="ECO:0000259" key="3">
    <source>
        <dbReference type="PROSITE" id="PS51746"/>
    </source>
</evidence>
<evidence type="ECO:0000256" key="2">
    <source>
        <dbReference type="SAM" id="MobiDB-lite"/>
    </source>
</evidence>
<dbReference type="PANTHER" id="PTHR43156:SF2">
    <property type="entry name" value="STAGE II SPORULATION PROTEIN E"/>
    <property type="match status" value="1"/>
</dbReference>
<name>A0A4D4IWE1_9PSEU</name>
<feature type="compositionally biased region" description="Polar residues" evidence="2">
    <location>
        <begin position="498"/>
        <end position="508"/>
    </location>
</feature>
<evidence type="ECO:0000313" key="4">
    <source>
        <dbReference type="EMBL" id="GDY28665.1"/>
    </source>
</evidence>
<dbReference type="SUPFAM" id="SSF55781">
    <property type="entry name" value="GAF domain-like"/>
    <property type="match status" value="1"/>
</dbReference>
<dbReference type="InterPro" id="IPR003018">
    <property type="entry name" value="GAF"/>
</dbReference>
<dbReference type="EMBL" id="BJFL01000001">
    <property type="protein sequence ID" value="GDY28665.1"/>
    <property type="molecule type" value="Genomic_DNA"/>
</dbReference>
<dbReference type="InterPro" id="IPR029016">
    <property type="entry name" value="GAF-like_dom_sf"/>
</dbReference>
<dbReference type="PROSITE" id="PS51746">
    <property type="entry name" value="PPM_2"/>
    <property type="match status" value="1"/>
</dbReference>
<comment type="caution">
    <text evidence="4">The sequence shown here is derived from an EMBL/GenBank/DDBJ whole genome shotgun (WGS) entry which is preliminary data.</text>
</comment>
<dbReference type="InterPro" id="IPR036457">
    <property type="entry name" value="PPM-type-like_dom_sf"/>
</dbReference>
<gene>
    <name evidence="4" type="ORF">GTS_02980</name>
</gene>
<dbReference type="InterPro" id="IPR052016">
    <property type="entry name" value="Bact_Sigma-Reg"/>
</dbReference>
<dbReference type="Gene3D" id="3.30.450.40">
    <property type="match status" value="1"/>
</dbReference>
<dbReference type="OrthoDB" id="7943561at2"/>
<dbReference type="PANTHER" id="PTHR43156">
    <property type="entry name" value="STAGE II SPORULATION PROTEIN E-RELATED"/>
    <property type="match status" value="1"/>
</dbReference>
<dbReference type="AlphaFoldDB" id="A0A4D4IWE1"/>